<dbReference type="InterPro" id="IPR017452">
    <property type="entry name" value="GPCR_Rhodpsn_7TM"/>
</dbReference>
<dbReference type="Proteomes" id="UP001266305">
    <property type="component" value="Unassembled WGS sequence"/>
</dbReference>
<evidence type="ECO:0000256" key="6">
    <source>
        <dbReference type="ARBA" id="ARBA00023136"/>
    </source>
</evidence>
<dbReference type="PROSITE" id="PS50262">
    <property type="entry name" value="G_PROTEIN_RECEP_F1_2"/>
    <property type="match status" value="1"/>
</dbReference>
<keyword evidence="5" id="KW-0297">G-protein coupled receptor</keyword>
<evidence type="ECO:0000256" key="10">
    <source>
        <dbReference type="SAM" id="Phobius"/>
    </source>
</evidence>
<reference evidence="12 13" key="1">
    <citation type="submission" date="2023-05" db="EMBL/GenBank/DDBJ databases">
        <title>B98-5 Cell Line De Novo Hybrid Assembly: An Optical Mapping Approach.</title>
        <authorList>
            <person name="Kananen K."/>
            <person name="Auerbach J.A."/>
            <person name="Kautto E."/>
            <person name="Blachly J.S."/>
        </authorList>
    </citation>
    <scope>NUCLEOTIDE SEQUENCE [LARGE SCALE GENOMIC DNA]</scope>
    <source>
        <strain evidence="12">B95-8</strain>
        <tissue evidence="12">Cell line</tissue>
    </source>
</reference>
<proteinExistence type="predicted"/>
<evidence type="ECO:0000259" key="11">
    <source>
        <dbReference type="PROSITE" id="PS50262"/>
    </source>
</evidence>
<dbReference type="PROSITE" id="PS00237">
    <property type="entry name" value="G_PROTEIN_RECEP_F1_1"/>
    <property type="match status" value="1"/>
</dbReference>
<dbReference type="InterPro" id="IPR000276">
    <property type="entry name" value="GPCR_Rhodpsn"/>
</dbReference>
<keyword evidence="6 10" id="KW-0472">Membrane</keyword>
<evidence type="ECO:0000256" key="4">
    <source>
        <dbReference type="ARBA" id="ARBA00022989"/>
    </source>
</evidence>
<feature type="non-terminal residue" evidence="12">
    <location>
        <position position="1"/>
    </location>
</feature>
<keyword evidence="13" id="KW-1185">Reference proteome</keyword>
<comment type="caution">
    <text evidence="12">The sequence shown here is derived from an EMBL/GenBank/DDBJ whole genome shotgun (WGS) entry which is preliminary data.</text>
</comment>
<evidence type="ECO:0000313" key="12">
    <source>
        <dbReference type="EMBL" id="KAK2113886.1"/>
    </source>
</evidence>
<dbReference type="Pfam" id="PF00001">
    <property type="entry name" value="7tm_1"/>
    <property type="match status" value="1"/>
</dbReference>
<keyword evidence="9" id="KW-0807">Transducer</keyword>
<evidence type="ECO:0000256" key="8">
    <source>
        <dbReference type="ARBA" id="ARBA00023170"/>
    </source>
</evidence>
<gene>
    <name evidence="12" type="primary">HCRTR2_2</name>
    <name evidence="12" type="ORF">P7K49_008152</name>
</gene>
<feature type="transmembrane region" description="Helical" evidence="10">
    <location>
        <begin position="39"/>
        <end position="56"/>
    </location>
</feature>
<evidence type="ECO:0000256" key="1">
    <source>
        <dbReference type="ARBA" id="ARBA00004651"/>
    </source>
</evidence>
<keyword evidence="3 10" id="KW-0812">Transmembrane</keyword>
<dbReference type="PANTHER" id="PTHR45695">
    <property type="entry name" value="LEUCOKININ RECEPTOR-RELATED"/>
    <property type="match status" value="1"/>
</dbReference>
<dbReference type="PRINTS" id="PR01064">
    <property type="entry name" value="OREXINR"/>
</dbReference>
<evidence type="ECO:0000256" key="7">
    <source>
        <dbReference type="ARBA" id="ARBA00023157"/>
    </source>
</evidence>
<evidence type="ECO:0000313" key="13">
    <source>
        <dbReference type="Proteomes" id="UP001266305"/>
    </source>
</evidence>
<evidence type="ECO:0000256" key="5">
    <source>
        <dbReference type="ARBA" id="ARBA00023040"/>
    </source>
</evidence>
<feature type="domain" description="G-protein coupled receptors family 1 profile" evidence="11">
    <location>
        <begin position="1"/>
        <end position="81"/>
    </location>
</feature>
<evidence type="ECO:0000256" key="9">
    <source>
        <dbReference type="ARBA" id="ARBA00023224"/>
    </source>
</evidence>
<dbReference type="SUPFAM" id="SSF81321">
    <property type="entry name" value="Family A G protein-coupled receptor-like"/>
    <property type="match status" value="1"/>
</dbReference>
<keyword evidence="8 12" id="KW-0675">Receptor</keyword>
<dbReference type="PANTHER" id="PTHR45695:SF32">
    <property type="entry name" value="G PROTEIN-COUPLED RECEPTOR 15-LIKE"/>
    <property type="match status" value="1"/>
</dbReference>
<name>A0ABQ9VXN3_SAGOE</name>
<dbReference type="EMBL" id="JASSZA010000004">
    <property type="protein sequence ID" value="KAK2113886.1"/>
    <property type="molecule type" value="Genomic_DNA"/>
</dbReference>
<keyword evidence="2" id="KW-1003">Cell membrane</keyword>
<dbReference type="InterPro" id="IPR000204">
    <property type="entry name" value="Orexin_rcpt"/>
</dbReference>
<keyword evidence="7" id="KW-1015">Disulfide bond</keyword>
<feature type="non-terminal residue" evidence="12">
    <location>
        <position position="81"/>
    </location>
</feature>
<organism evidence="12 13">
    <name type="scientific">Saguinus oedipus</name>
    <name type="common">Cotton-top tamarin</name>
    <name type="synonym">Oedipomidas oedipus</name>
    <dbReference type="NCBI Taxonomy" id="9490"/>
    <lineage>
        <taxon>Eukaryota</taxon>
        <taxon>Metazoa</taxon>
        <taxon>Chordata</taxon>
        <taxon>Craniata</taxon>
        <taxon>Vertebrata</taxon>
        <taxon>Euteleostomi</taxon>
        <taxon>Mammalia</taxon>
        <taxon>Eutheria</taxon>
        <taxon>Euarchontoglires</taxon>
        <taxon>Primates</taxon>
        <taxon>Haplorrhini</taxon>
        <taxon>Platyrrhini</taxon>
        <taxon>Cebidae</taxon>
        <taxon>Callitrichinae</taxon>
        <taxon>Saguinus</taxon>
    </lineage>
</organism>
<dbReference type="Gene3D" id="1.20.1070.10">
    <property type="entry name" value="Rhodopsin 7-helix transmembrane proteins"/>
    <property type="match status" value="1"/>
</dbReference>
<comment type="subcellular location">
    <subcellularLocation>
        <location evidence="1">Cell membrane</location>
        <topology evidence="1">Multi-pass membrane protein</topology>
    </subcellularLocation>
</comment>
<keyword evidence="4 10" id="KW-1133">Transmembrane helix</keyword>
<evidence type="ECO:0000256" key="2">
    <source>
        <dbReference type="ARBA" id="ARBA00022475"/>
    </source>
</evidence>
<sequence length="81" mass="8977">TVSVSVSVLTLSCIALDRWYAICHPLMFKSTAKRARNSIVIIWVVSCVIMIPQAVVMECSTMLPGLANKTTLFTVCDERWG</sequence>
<accession>A0ABQ9VXN3</accession>
<protein>
    <submittedName>
        <fullName evidence="12">Orexin receptor type 2</fullName>
    </submittedName>
</protein>
<evidence type="ECO:0000256" key="3">
    <source>
        <dbReference type="ARBA" id="ARBA00022692"/>
    </source>
</evidence>